<dbReference type="SUPFAM" id="SSF52980">
    <property type="entry name" value="Restriction endonuclease-like"/>
    <property type="match status" value="1"/>
</dbReference>
<evidence type="ECO:0000313" key="2">
    <source>
        <dbReference type="Proteomes" id="UP001305498"/>
    </source>
</evidence>
<gene>
    <name evidence="1" type="ORF">N8K70_14825</name>
</gene>
<evidence type="ECO:0008006" key="3">
    <source>
        <dbReference type="Google" id="ProtNLM"/>
    </source>
</evidence>
<dbReference type="InterPro" id="IPR011335">
    <property type="entry name" value="Restrct_endonuc-II-like"/>
</dbReference>
<evidence type="ECO:0000313" key="1">
    <source>
        <dbReference type="EMBL" id="WOF22650.1"/>
    </source>
</evidence>
<dbReference type="Proteomes" id="UP001305498">
    <property type="component" value="Chromosome"/>
</dbReference>
<sequence length="318" mass="35548">MRSPRLLPRRLAGRAFAVRDAAIARGRLRRSDLAAPFAGVRVPIRADAALGPSDIDDDPWRRLREIALARAEAFSTVLPDGAVYSHHTAAHAHDLPLPRRHMDDLAVHVSVRTQAERRRRAGVAFHLVPPGRQRVHIVGGLPVTTAVDTWCALAGVLRVPEIVAMGDALVRRKRPLATMDELAEAVRRHRGRHGAKALRVALALIRPRTDSPAETELRLAIHDAALPEPEVNVWVLDGRGRRIRLGDLVYRRERILVEYDGPHHFTDPAQQQKDIDALDAAVAAGWRVIRVTNVHRRQGFAPIIRRLRDALRERRASL</sequence>
<accession>A0AA97I6Q3</accession>
<dbReference type="KEGG" id="mbet:N8K70_14825"/>
<name>A0AA97I6Q3_9MICO</name>
<dbReference type="EMBL" id="CP118157">
    <property type="protein sequence ID" value="WOF22650.1"/>
    <property type="molecule type" value="Genomic_DNA"/>
</dbReference>
<dbReference type="RefSeq" id="WP_317139121.1">
    <property type="nucleotide sequence ID" value="NZ_CP118157.1"/>
</dbReference>
<reference evidence="1 2" key="1">
    <citation type="submission" date="2023-02" db="EMBL/GenBank/DDBJ databases">
        <title>Microbacterium betulae sp. nov., isolated from birch wood.</title>
        <authorList>
            <person name="Pasciak M."/>
            <person name="Pawlik K.J."/>
            <person name="Martynowski D."/>
            <person name="Laczmanski L."/>
            <person name="Ciekot J."/>
            <person name="Szponar B."/>
            <person name="Wojcik-Fatla A."/>
            <person name="Mackiewicz B."/>
            <person name="Farian E."/>
            <person name="Cholewa G."/>
            <person name="Cholewa A."/>
            <person name="Dutkiewicz J."/>
        </authorList>
    </citation>
    <scope>NUCLEOTIDE SEQUENCE [LARGE SCALE GENOMIC DNA]</scope>
    <source>
        <strain evidence="1 2">AB</strain>
    </source>
</reference>
<dbReference type="AlphaFoldDB" id="A0AA97I6Q3"/>
<keyword evidence="2" id="KW-1185">Reference proteome</keyword>
<protein>
    <recommendedName>
        <fullName evidence="3">DUF559 domain-containing protein</fullName>
    </recommendedName>
</protein>
<organism evidence="1 2">
    <name type="scientific">Microbacterium betulae</name>
    <dbReference type="NCBI Taxonomy" id="2981139"/>
    <lineage>
        <taxon>Bacteria</taxon>
        <taxon>Bacillati</taxon>
        <taxon>Actinomycetota</taxon>
        <taxon>Actinomycetes</taxon>
        <taxon>Micrococcales</taxon>
        <taxon>Microbacteriaceae</taxon>
        <taxon>Microbacterium</taxon>
    </lineage>
</organism>
<proteinExistence type="predicted"/>